<dbReference type="Proteomes" id="UP000821853">
    <property type="component" value="Chromosome 9"/>
</dbReference>
<gene>
    <name evidence="3" type="ORF">HPB48_021561</name>
</gene>
<dbReference type="VEuPathDB" id="VectorBase:HLOH_057189"/>
<evidence type="ECO:0000259" key="2">
    <source>
        <dbReference type="Pfam" id="PF21789"/>
    </source>
</evidence>
<dbReference type="OrthoDB" id="6485269at2759"/>
<feature type="domain" description="Transposable element P transposase-like RNase H C-terminal" evidence="2">
    <location>
        <begin position="113"/>
        <end position="142"/>
    </location>
</feature>
<dbReference type="PANTHER" id="PTHR47577:SF2">
    <property type="entry name" value="THAP DOMAIN CONTAINING 9"/>
    <property type="match status" value="1"/>
</dbReference>
<accession>A0A9J6H405</accession>
<proteinExistence type="predicted"/>
<dbReference type="Pfam" id="PF21789">
    <property type="entry name" value="TNP-like_RNaseH_C"/>
    <property type="match status" value="1"/>
</dbReference>
<evidence type="ECO:0000313" key="4">
    <source>
        <dbReference type="Proteomes" id="UP000821853"/>
    </source>
</evidence>
<organism evidence="3 4">
    <name type="scientific">Haemaphysalis longicornis</name>
    <name type="common">Bush tick</name>
    <dbReference type="NCBI Taxonomy" id="44386"/>
    <lineage>
        <taxon>Eukaryota</taxon>
        <taxon>Metazoa</taxon>
        <taxon>Ecdysozoa</taxon>
        <taxon>Arthropoda</taxon>
        <taxon>Chelicerata</taxon>
        <taxon>Arachnida</taxon>
        <taxon>Acari</taxon>
        <taxon>Parasitiformes</taxon>
        <taxon>Ixodida</taxon>
        <taxon>Ixodoidea</taxon>
        <taxon>Ixodidae</taxon>
        <taxon>Haemaphysalinae</taxon>
        <taxon>Haemaphysalis</taxon>
    </lineage>
</organism>
<name>A0A9J6H405_HAELO</name>
<dbReference type="EMBL" id="JABSTR010000011">
    <property type="protein sequence ID" value="KAH9381479.1"/>
    <property type="molecule type" value="Genomic_DNA"/>
</dbReference>
<comment type="caution">
    <text evidence="3">The sequence shown here is derived from an EMBL/GenBank/DDBJ whole genome shotgun (WGS) entry which is preliminary data.</text>
</comment>
<reference evidence="3 4" key="1">
    <citation type="journal article" date="2020" name="Cell">
        <title>Large-Scale Comparative Analyses of Tick Genomes Elucidate Their Genetic Diversity and Vector Capacities.</title>
        <authorList>
            <consortium name="Tick Genome and Microbiome Consortium (TIGMIC)"/>
            <person name="Jia N."/>
            <person name="Wang J."/>
            <person name="Shi W."/>
            <person name="Du L."/>
            <person name="Sun Y."/>
            <person name="Zhan W."/>
            <person name="Jiang J.F."/>
            <person name="Wang Q."/>
            <person name="Zhang B."/>
            <person name="Ji P."/>
            <person name="Bell-Sakyi L."/>
            <person name="Cui X.M."/>
            <person name="Yuan T.T."/>
            <person name="Jiang B.G."/>
            <person name="Yang W.F."/>
            <person name="Lam T.T."/>
            <person name="Chang Q.C."/>
            <person name="Ding S.J."/>
            <person name="Wang X.J."/>
            <person name="Zhu J.G."/>
            <person name="Ruan X.D."/>
            <person name="Zhao L."/>
            <person name="Wei J.T."/>
            <person name="Ye R.Z."/>
            <person name="Que T.C."/>
            <person name="Du C.H."/>
            <person name="Zhou Y.H."/>
            <person name="Cheng J.X."/>
            <person name="Dai P.F."/>
            <person name="Guo W.B."/>
            <person name="Han X.H."/>
            <person name="Huang E.J."/>
            <person name="Li L.F."/>
            <person name="Wei W."/>
            <person name="Gao Y.C."/>
            <person name="Liu J.Z."/>
            <person name="Shao H.Z."/>
            <person name="Wang X."/>
            <person name="Wang C.C."/>
            <person name="Yang T.C."/>
            <person name="Huo Q.B."/>
            <person name="Li W."/>
            <person name="Chen H.Y."/>
            <person name="Chen S.E."/>
            <person name="Zhou L.G."/>
            <person name="Ni X.B."/>
            <person name="Tian J.H."/>
            <person name="Sheng Y."/>
            <person name="Liu T."/>
            <person name="Pan Y.S."/>
            <person name="Xia L.Y."/>
            <person name="Li J."/>
            <person name="Zhao F."/>
            <person name="Cao W.C."/>
        </authorList>
    </citation>
    <scope>NUCLEOTIDE SEQUENCE [LARGE SCALE GENOMIC DNA]</scope>
    <source>
        <strain evidence="3">HaeL-2018</strain>
    </source>
</reference>
<dbReference type="AlphaFoldDB" id="A0A9J6H405"/>
<protein>
    <recommendedName>
        <fullName evidence="2">Transposable element P transposase-like RNase H C-terminal domain-containing protein</fullName>
    </recommendedName>
</protein>
<sequence>MWRRAIPCADKQLKENSAVCELHFGERYISRLFEHTVNEAHVLSEGLKPGSTQESHIKDVLEYLHQWEAHAATSKGRFLSASTAESLRVTLQATLDLLKYLHDKCRFTYLLTCRLSQDCLEKLFGTIRQFSRCNDHPTAAQFLPTVNCLSFYDLVKAPPSGNCEGGEPIFLLSSEDAARELDTLLDSGKIDEASDVLKKSATLPDHEYPEKMSGSRLVYYRAGYIARKTVLKTASKDCFDELLVSADKANEQLATFTKFCDNGGLLSPSEKPFSFVDALEATFSLWFSYNELHSDSLDDFVSCLQKDAVIIGCSRHGPSLTDQVINFFLVLHEDIEQGEGIFSGKKETRKAQSPQVTAEKNQRLKMLPSSSRRTVPEKVLKFVYTHKKSST</sequence>
<keyword evidence="4" id="KW-1185">Reference proteome</keyword>
<dbReference type="InterPro" id="IPR048367">
    <property type="entry name" value="TNP-like_RNaseH_C"/>
</dbReference>
<dbReference type="PANTHER" id="PTHR47577">
    <property type="entry name" value="THAP DOMAIN-CONTAINING PROTEIN 6"/>
    <property type="match status" value="1"/>
</dbReference>
<feature type="region of interest" description="Disordered" evidence="1">
    <location>
        <begin position="343"/>
        <end position="373"/>
    </location>
</feature>
<evidence type="ECO:0000256" key="1">
    <source>
        <dbReference type="SAM" id="MobiDB-lite"/>
    </source>
</evidence>
<evidence type="ECO:0000313" key="3">
    <source>
        <dbReference type="EMBL" id="KAH9381479.1"/>
    </source>
</evidence>